<proteinExistence type="predicted"/>
<keyword evidence="2" id="KW-1185">Reference proteome</keyword>
<reference evidence="1 2" key="1">
    <citation type="submission" date="2021-03" db="EMBL/GenBank/DDBJ databases">
        <title>Genomic Encyclopedia of Type Strains, Phase IV (KMG-IV): sequencing the most valuable type-strain genomes for metagenomic binning, comparative biology and taxonomic classification.</title>
        <authorList>
            <person name="Goeker M."/>
        </authorList>
    </citation>
    <scope>NUCLEOTIDE SEQUENCE [LARGE SCALE GENOMIC DNA]</scope>
    <source>
        <strain evidence="1 2">DSM 24950</strain>
    </source>
</reference>
<dbReference type="Proteomes" id="UP001519344">
    <property type="component" value="Unassembled WGS sequence"/>
</dbReference>
<comment type="caution">
    <text evidence="1">The sequence shown here is derived from an EMBL/GenBank/DDBJ whole genome shotgun (WGS) entry which is preliminary data.</text>
</comment>
<dbReference type="EMBL" id="JAGGKV010000036">
    <property type="protein sequence ID" value="MBP1967527.1"/>
    <property type="molecule type" value="Genomic_DNA"/>
</dbReference>
<gene>
    <name evidence="1" type="ORF">J2Z65_006799</name>
</gene>
<dbReference type="RefSeq" id="WP_209856248.1">
    <property type="nucleotide sequence ID" value="NZ_JAGGKV010000036.1"/>
</dbReference>
<accession>A0ABS4I9B5</accession>
<name>A0ABS4I9B5_9BACL</name>
<organism evidence="1 2">
    <name type="scientific">Paenibacillus aceris</name>
    <dbReference type="NCBI Taxonomy" id="869555"/>
    <lineage>
        <taxon>Bacteria</taxon>
        <taxon>Bacillati</taxon>
        <taxon>Bacillota</taxon>
        <taxon>Bacilli</taxon>
        <taxon>Bacillales</taxon>
        <taxon>Paenibacillaceae</taxon>
        <taxon>Paenibacillus</taxon>
    </lineage>
</organism>
<evidence type="ECO:0000313" key="1">
    <source>
        <dbReference type="EMBL" id="MBP1967527.1"/>
    </source>
</evidence>
<sequence>MIAELRQWALENEIEKKSMGGFWYCFNNYKNDDPQEFREVFGDDFDESQLKIQLKNVALFIDRWDETKEYEAISYEFDYAVAYIPIEYKSKKLGVYRMLFKLNGESFDDFFVLN</sequence>
<evidence type="ECO:0008006" key="3">
    <source>
        <dbReference type="Google" id="ProtNLM"/>
    </source>
</evidence>
<evidence type="ECO:0000313" key="2">
    <source>
        <dbReference type="Proteomes" id="UP001519344"/>
    </source>
</evidence>
<protein>
    <recommendedName>
        <fullName evidence="3">DUF2004 domain-containing protein</fullName>
    </recommendedName>
</protein>